<dbReference type="EMBL" id="CAJFCJ010000094">
    <property type="protein sequence ID" value="CAD5126847.1"/>
    <property type="molecule type" value="Genomic_DNA"/>
</dbReference>
<evidence type="ECO:0000313" key="1">
    <source>
        <dbReference type="EMBL" id="CAD5126847.1"/>
    </source>
</evidence>
<reference evidence="1 2" key="1">
    <citation type="submission" date="2020-08" db="EMBL/GenBank/DDBJ databases">
        <authorList>
            <person name="Hejnol A."/>
        </authorList>
    </citation>
    <scope>NUCLEOTIDE SEQUENCE [LARGE SCALE GENOMIC DNA]</scope>
</reference>
<proteinExistence type="predicted"/>
<evidence type="ECO:0000313" key="2">
    <source>
        <dbReference type="Proteomes" id="UP000549394"/>
    </source>
</evidence>
<comment type="caution">
    <text evidence="1">The sequence shown here is derived from an EMBL/GenBank/DDBJ whole genome shotgun (WGS) entry which is preliminary data.</text>
</comment>
<protein>
    <submittedName>
        <fullName evidence="1">DgyrCDS14877</fullName>
    </submittedName>
</protein>
<accession>A0A7I8WF95</accession>
<dbReference type="Proteomes" id="UP000549394">
    <property type="component" value="Unassembled WGS sequence"/>
</dbReference>
<dbReference type="AlphaFoldDB" id="A0A7I8WF95"/>
<organism evidence="1 2">
    <name type="scientific">Dimorphilus gyrociliatus</name>
    <dbReference type="NCBI Taxonomy" id="2664684"/>
    <lineage>
        <taxon>Eukaryota</taxon>
        <taxon>Metazoa</taxon>
        <taxon>Spiralia</taxon>
        <taxon>Lophotrochozoa</taxon>
        <taxon>Annelida</taxon>
        <taxon>Polychaeta</taxon>
        <taxon>Polychaeta incertae sedis</taxon>
        <taxon>Dinophilidae</taxon>
        <taxon>Dimorphilus</taxon>
    </lineage>
</organism>
<name>A0A7I8WF95_9ANNE</name>
<sequence>MGSKLRLNANVLCHFSFTLSNPEKATLDKTTKIFSEFGSENVVVTKVGSTKSVLLKLACAAVDSFVFSVHIPIYFTPSSDPWSLASVHPGKIIQIQKSTQSISEIHLDASFKLSPMNYKEMDGLIGDIGKKKYKFHSEVQSDGQIGSKSISIDIDNKLIKGKKVERNKEECWLINVDDILKPFKISEYLYKVMEDSENAIPNQ</sequence>
<keyword evidence="2" id="KW-1185">Reference proteome</keyword>
<gene>
    <name evidence="1" type="ORF">DGYR_LOCUS14069</name>
</gene>